<gene>
    <name evidence="1" type="ORF">C5748_17045</name>
</gene>
<accession>A0A2S9INV3</accession>
<dbReference type="NCBIfam" id="TIGR02215">
    <property type="entry name" value="phage_chp_gp8"/>
    <property type="match status" value="1"/>
</dbReference>
<evidence type="ECO:0000313" key="2">
    <source>
        <dbReference type="Proteomes" id="UP000239434"/>
    </source>
</evidence>
<evidence type="ECO:0000313" key="1">
    <source>
        <dbReference type="EMBL" id="PRD42172.1"/>
    </source>
</evidence>
<dbReference type="EMBL" id="PVBR01000013">
    <property type="protein sequence ID" value="PRD42172.1"/>
    <property type="molecule type" value="Genomic_DNA"/>
</dbReference>
<reference evidence="1 2" key="1">
    <citation type="submission" date="2018-02" db="EMBL/GenBank/DDBJ databases">
        <title>The draft genome of Phyllobacterium sp. 1N-3.</title>
        <authorList>
            <person name="Liu L."/>
            <person name="Li L."/>
            <person name="Zhang X."/>
            <person name="Wang T."/>
            <person name="Liang L."/>
        </authorList>
    </citation>
    <scope>NUCLEOTIDE SEQUENCE [LARGE SCALE GENOMIC DNA]</scope>
    <source>
        <strain evidence="1 2">1N-3</strain>
    </source>
</reference>
<dbReference type="InterPro" id="IPR011738">
    <property type="entry name" value="Phage_CHP"/>
</dbReference>
<keyword evidence="2" id="KW-1185">Reference proteome</keyword>
<dbReference type="RefSeq" id="WP_105743136.1">
    <property type="nucleotide sequence ID" value="NZ_PVBR01000013.1"/>
</dbReference>
<protein>
    <recommendedName>
        <fullName evidence="3">Phage gp6-like head-tail connector protein</fullName>
    </recommendedName>
</protein>
<organism evidence="1 2">
    <name type="scientific">Phyllobacterium phragmitis</name>
    <dbReference type="NCBI Taxonomy" id="2670329"/>
    <lineage>
        <taxon>Bacteria</taxon>
        <taxon>Pseudomonadati</taxon>
        <taxon>Pseudomonadota</taxon>
        <taxon>Alphaproteobacteria</taxon>
        <taxon>Hyphomicrobiales</taxon>
        <taxon>Phyllobacteriaceae</taxon>
        <taxon>Phyllobacterium</taxon>
    </lineage>
</organism>
<name>A0A2S9INV3_9HYPH</name>
<evidence type="ECO:0008006" key="3">
    <source>
        <dbReference type="Google" id="ProtNLM"/>
    </source>
</evidence>
<dbReference type="Proteomes" id="UP000239434">
    <property type="component" value="Unassembled WGS sequence"/>
</dbReference>
<dbReference type="AlphaFoldDB" id="A0A2S9INV3"/>
<comment type="caution">
    <text evidence="1">The sequence shown here is derived from an EMBL/GenBank/DDBJ whole genome shotgun (WGS) entry which is preliminary data.</text>
</comment>
<sequence>MWQGVSVIAKPTAELLTLEQIKARVRIDAPDDDNLLPALVLGAIARIDGPSGVGYAMLPQTWRKSMDCFPCRIILPGAPIKGIKSISYIDADGFSQTLPATDYHADLDSEPVRVEPAYSKSWPSTRGVIGAVKVDYELGTEVADVPPDLVDVVCLIVAHRFKNRDAVIEGTVSDLPFGVEYILQEYRRAHVAA</sequence>
<proteinExistence type="predicted"/>
<dbReference type="CDD" id="cd08054">
    <property type="entry name" value="gp6"/>
    <property type="match status" value="1"/>
</dbReference>
<dbReference type="Gene3D" id="1.10.3230.30">
    <property type="entry name" value="Phage gp6-like head-tail connector protein"/>
    <property type="match status" value="1"/>
</dbReference>